<evidence type="ECO:0000256" key="2">
    <source>
        <dbReference type="ARBA" id="ARBA00022803"/>
    </source>
</evidence>
<dbReference type="Pfam" id="PF13432">
    <property type="entry name" value="TPR_16"/>
    <property type="match status" value="1"/>
</dbReference>
<dbReference type="InterPro" id="IPR050498">
    <property type="entry name" value="Ycf3"/>
</dbReference>
<dbReference type="SUPFAM" id="SSF48452">
    <property type="entry name" value="TPR-like"/>
    <property type="match status" value="1"/>
</dbReference>
<reference evidence="3" key="1">
    <citation type="journal article" date="2014" name="Front. Microbiol.">
        <title>High frequency of phylogenetically diverse reductive dehalogenase-homologous genes in deep subseafloor sedimentary metagenomes.</title>
        <authorList>
            <person name="Kawai M."/>
            <person name="Futagami T."/>
            <person name="Toyoda A."/>
            <person name="Takaki Y."/>
            <person name="Nishi S."/>
            <person name="Hori S."/>
            <person name="Arai W."/>
            <person name="Tsubouchi T."/>
            <person name="Morono Y."/>
            <person name="Uchiyama I."/>
            <person name="Ito T."/>
            <person name="Fujiyama A."/>
            <person name="Inagaki F."/>
            <person name="Takami H."/>
        </authorList>
    </citation>
    <scope>NUCLEOTIDE SEQUENCE</scope>
    <source>
        <strain evidence="3">Expedition CK06-06</strain>
    </source>
</reference>
<evidence type="ECO:0000256" key="1">
    <source>
        <dbReference type="ARBA" id="ARBA00022737"/>
    </source>
</evidence>
<dbReference type="Gene3D" id="2.60.40.1120">
    <property type="entry name" value="Carboxypeptidase-like, regulatory domain"/>
    <property type="match status" value="1"/>
</dbReference>
<dbReference type="GO" id="GO:0030246">
    <property type="term" value="F:carbohydrate binding"/>
    <property type="evidence" value="ECO:0007669"/>
    <property type="project" value="InterPro"/>
</dbReference>
<dbReference type="AlphaFoldDB" id="X1B0L2"/>
<dbReference type="SMART" id="SM00028">
    <property type="entry name" value="TPR"/>
    <property type="match status" value="2"/>
</dbReference>
<keyword evidence="1" id="KW-0677">Repeat</keyword>
<dbReference type="SUPFAM" id="SSF49452">
    <property type="entry name" value="Starch-binding domain-like"/>
    <property type="match status" value="1"/>
</dbReference>
<protein>
    <submittedName>
        <fullName evidence="3">Uncharacterized protein</fullName>
    </submittedName>
</protein>
<organism evidence="3">
    <name type="scientific">marine sediment metagenome</name>
    <dbReference type="NCBI Taxonomy" id="412755"/>
    <lineage>
        <taxon>unclassified sequences</taxon>
        <taxon>metagenomes</taxon>
        <taxon>ecological metagenomes</taxon>
    </lineage>
</organism>
<dbReference type="PROSITE" id="PS50005">
    <property type="entry name" value="TPR"/>
    <property type="match status" value="1"/>
</dbReference>
<keyword evidence="2" id="KW-0802">TPR repeat</keyword>
<dbReference type="PANTHER" id="PTHR44858">
    <property type="entry name" value="TETRATRICOPEPTIDE REPEAT PROTEIN 6"/>
    <property type="match status" value="1"/>
</dbReference>
<proteinExistence type="predicted"/>
<evidence type="ECO:0000313" key="3">
    <source>
        <dbReference type="EMBL" id="GAG89259.1"/>
    </source>
</evidence>
<comment type="caution">
    <text evidence="3">The sequence shown here is derived from an EMBL/GenBank/DDBJ whole genome shotgun (WGS) entry which is preliminary data.</text>
</comment>
<dbReference type="EMBL" id="BART01010518">
    <property type="protein sequence ID" value="GAG89259.1"/>
    <property type="molecule type" value="Genomic_DNA"/>
</dbReference>
<feature type="non-terminal residue" evidence="3">
    <location>
        <position position="1"/>
    </location>
</feature>
<sequence>TSVLVITISYIGASTTGSIEGYVLDSVTNETLKDVKVTLVSTRTETLSFELKTDGKGQFYKSGLIPGIYKLTLEKEGYIPQGGSIRVQLNKPSRLEFELEPFENPGSTAGPVGKNAAASGLALISDGKYEEAIIKFTEVIDQAPLNPIPYFYRGLSNERSEKYEEALEDYRKATELKSDFILPYKRSGIIWAKQGNFEKAIEFYK</sequence>
<dbReference type="InterPro" id="IPR011990">
    <property type="entry name" value="TPR-like_helical_dom_sf"/>
</dbReference>
<gene>
    <name evidence="3" type="ORF">S01H4_22830</name>
</gene>
<name>X1B0L2_9ZZZZ</name>
<dbReference type="InterPro" id="IPR019734">
    <property type="entry name" value="TPR_rpt"/>
</dbReference>
<accession>X1B0L2</accession>
<dbReference type="Pfam" id="PF13620">
    <property type="entry name" value="CarboxypepD_reg"/>
    <property type="match status" value="1"/>
</dbReference>
<dbReference type="InterPro" id="IPR013784">
    <property type="entry name" value="Carb-bd-like_fold"/>
</dbReference>
<dbReference type="PANTHER" id="PTHR44858:SF1">
    <property type="entry name" value="UDP-N-ACETYLGLUCOSAMINE--PEPTIDE N-ACETYLGLUCOSAMINYLTRANSFERASE SPINDLY-RELATED"/>
    <property type="match status" value="1"/>
</dbReference>
<dbReference type="Gene3D" id="1.25.40.10">
    <property type="entry name" value="Tetratricopeptide repeat domain"/>
    <property type="match status" value="1"/>
</dbReference>